<dbReference type="RefSeq" id="WP_154151859.1">
    <property type="nucleotide sequence ID" value="NZ_SZWE01000001.1"/>
</dbReference>
<comment type="subcellular location">
    <subcellularLocation>
        <location evidence="6">Cytoplasm</location>
    </subcellularLocation>
</comment>
<dbReference type="InterPro" id="IPR029063">
    <property type="entry name" value="SAM-dependent_MTases_sf"/>
</dbReference>
<evidence type="ECO:0000256" key="2">
    <source>
        <dbReference type="ARBA" id="ARBA00022490"/>
    </source>
</evidence>
<dbReference type="Proteomes" id="UP000564704">
    <property type="component" value="Unassembled WGS sequence"/>
</dbReference>
<keyword evidence="5 6" id="KW-0949">S-adenosyl-L-methionine</keyword>
<dbReference type="HAMAP" id="MF_00735">
    <property type="entry name" value="Methyltr_PrmA"/>
    <property type="match status" value="1"/>
</dbReference>
<dbReference type="EC" id="2.1.1.-" evidence="6"/>
<dbReference type="Gene3D" id="3.40.50.150">
    <property type="entry name" value="Vaccinia Virus protein VP39"/>
    <property type="match status" value="1"/>
</dbReference>
<dbReference type="SUPFAM" id="SSF53335">
    <property type="entry name" value="S-adenosyl-L-methionine-dependent methyltransferases"/>
    <property type="match status" value="1"/>
</dbReference>
<feature type="binding site" evidence="6">
    <location>
        <position position="178"/>
    </location>
    <ligand>
        <name>S-adenosyl-L-methionine</name>
        <dbReference type="ChEBI" id="CHEBI:59789"/>
    </ligand>
</feature>
<reference evidence="7 8" key="1">
    <citation type="submission" date="2019-05" db="EMBL/GenBank/DDBJ databases">
        <title>Roseovarius bejariae sp. nov., a moderately halophylic bacterium isolated from a saline soil in Rambla Salada (Murcia).</title>
        <authorList>
            <person name="Castro D.J."/>
            <person name="Gomez-Altuve A."/>
            <person name="Reina J.C."/>
            <person name="Rodriguez M."/>
            <person name="Sampedro I."/>
            <person name="Llamas I."/>
            <person name="Martinez-Checa F."/>
        </authorList>
    </citation>
    <scope>NUCLEOTIDE SEQUENCE [LARGE SCALE GENOMIC DNA]</scope>
    <source>
        <strain evidence="7 8">A21</strain>
    </source>
</reference>
<dbReference type="AlphaFoldDB" id="A0A844D476"/>
<feature type="binding site" evidence="6">
    <location>
        <position position="156"/>
    </location>
    <ligand>
        <name>S-adenosyl-L-methionine</name>
        <dbReference type="ChEBI" id="CHEBI:59789"/>
    </ligand>
</feature>
<evidence type="ECO:0000256" key="3">
    <source>
        <dbReference type="ARBA" id="ARBA00022603"/>
    </source>
</evidence>
<comment type="function">
    <text evidence="6">Methylates ribosomal protein L11.</text>
</comment>
<dbReference type="InterPro" id="IPR050078">
    <property type="entry name" value="Ribosomal_L11_MeTrfase_PrmA"/>
</dbReference>
<keyword evidence="7" id="KW-0689">Ribosomal protein</keyword>
<sequence>MPTFTALTTLEGKQAAEALGADMEGLSPEPTGVGVFEIEDGSGLWEVGGYFDEEPDKAGLALLATMHGAKEFAVSELPEVDWVAKVRRELVPVEAGRFFVYGSHDADKVPDGCEPLLIEAAMAFGTGHHGTTQGCLRALDRLANEGFIGKSVIDVGCGTAVLAMGAARIWPGEVLASDIDEVAVDVARANVVANGLEGRVRCLEAAGLENAEIQAAAPFDLIFANILKGPLIELAPGLTANLVPGGFLILSGLLNEQADEVVTVYSSNGNSVAHREEIGDWTTLTLQRNA</sequence>
<keyword evidence="2 6" id="KW-0963">Cytoplasm</keyword>
<dbReference type="EMBL" id="SZWE01000001">
    <property type="protein sequence ID" value="MRU16058.1"/>
    <property type="molecule type" value="Genomic_DNA"/>
</dbReference>
<keyword evidence="3 6" id="KW-0489">Methyltransferase</keyword>
<comment type="caution">
    <text evidence="7">The sequence shown here is derived from an EMBL/GenBank/DDBJ whole genome shotgun (WGS) entry which is preliminary data.</text>
</comment>
<keyword evidence="8" id="KW-1185">Reference proteome</keyword>
<dbReference type="InterPro" id="IPR004498">
    <property type="entry name" value="Ribosomal_PrmA_MeTrfase"/>
</dbReference>
<evidence type="ECO:0000313" key="8">
    <source>
        <dbReference type="Proteomes" id="UP000564704"/>
    </source>
</evidence>
<dbReference type="PANTHER" id="PTHR43648:SF1">
    <property type="entry name" value="ELECTRON TRANSFER FLAVOPROTEIN BETA SUBUNIT LYSINE METHYLTRANSFERASE"/>
    <property type="match status" value="1"/>
</dbReference>
<evidence type="ECO:0000313" key="7">
    <source>
        <dbReference type="EMBL" id="MRU16058.1"/>
    </source>
</evidence>
<keyword evidence="4 6" id="KW-0808">Transferase</keyword>
<evidence type="ECO:0000256" key="1">
    <source>
        <dbReference type="ARBA" id="ARBA00009741"/>
    </source>
</evidence>
<dbReference type="GO" id="GO:0032259">
    <property type="term" value="P:methylation"/>
    <property type="evidence" value="ECO:0007669"/>
    <property type="project" value="UniProtKB-KW"/>
</dbReference>
<evidence type="ECO:0000256" key="4">
    <source>
        <dbReference type="ARBA" id="ARBA00022679"/>
    </source>
</evidence>
<evidence type="ECO:0000256" key="5">
    <source>
        <dbReference type="ARBA" id="ARBA00022691"/>
    </source>
</evidence>
<dbReference type="OrthoDB" id="9785995at2"/>
<dbReference type="GO" id="GO:0008276">
    <property type="term" value="F:protein methyltransferase activity"/>
    <property type="evidence" value="ECO:0007669"/>
    <property type="project" value="UniProtKB-UniRule"/>
</dbReference>
<dbReference type="PANTHER" id="PTHR43648">
    <property type="entry name" value="ELECTRON TRANSFER FLAVOPROTEIN BETA SUBUNIT LYSINE METHYLTRANSFERASE"/>
    <property type="match status" value="1"/>
</dbReference>
<proteinExistence type="inferred from homology"/>
<feature type="binding site" evidence="6">
    <location>
        <position position="225"/>
    </location>
    <ligand>
        <name>S-adenosyl-L-methionine</name>
        <dbReference type="ChEBI" id="CHEBI:59789"/>
    </ligand>
</feature>
<dbReference type="GO" id="GO:0005840">
    <property type="term" value="C:ribosome"/>
    <property type="evidence" value="ECO:0007669"/>
    <property type="project" value="UniProtKB-KW"/>
</dbReference>
<comment type="similarity">
    <text evidence="1 6">Belongs to the methyltransferase superfamily. PrmA family.</text>
</comment>
<accession>A0A844D476</accession>
<comment type="catalytic activity">
    <reaction evidence="6">
        <text>L-lysyl-[protein] + 3 S-adenosyl-L-methionine = N(6),N(6),N(6)-trimethyl-L-lysyl-[protein] + 3 S-adenosyl-L-homocysteine + 3 H(+)</text>
        <dbReference type="Rhea" id="RHEA:54192"/>
        <dbReference type="Rhea" id="RHEA-COMP:9752"/>
        <dbReference type="Rhea" id="RHEA-COMP:13826"/>
        <dbReference type="ChEBI" id="CHEBI:15378"/>
        <dbReference type="ChEBI" id="CHEBI:29969"/>
        <dbReference type="ChEBI" id="CHEBI:57856"/>
        <dbReference type="ChEBI" id="CHEBI:59789"/>
        <dbReference type="ChEBI" id="CHEBI:61961"/>
    </reaction>
</comment>
<dbReference type="Pfam" id="PF06325">
    <property type="entry name" value="PrmA"/>
    <property type="match status" value="1"/>
</dbReference>
<organism evidence="7 8">
    <name type="scientific">Roseovarius bejariae</name>
    <dbReference type="NCBI Taxonomy" id="2576383"/>
    <lineage>
        <taxon>Bacteria</taxon>
        <taxon>Pseudomonadati</taxon>
        <taxon>Pseudomonadota</taxon>
        <taxon>Alphaproteobacteria</taxon>
        <taxon>Rhodobacterales</taxon>
        <taxon>Roseobacteraceae</taxon>
        <taxon>Roseovarius</taxon>
    </lineage>
</organism>
<dbReference type="GO" id="GO:0005737">
    <property type="term" value="C:cytoplasm"/>
    <property type="evidence" value="ECO:0007669"/>
    <property type="project" value="UniProtKB-SubCell"/>
</dbReference>
<protein>
    <recommendedName>
        <fullName evidence="6">Ribosomal protein L11 methyltransferase</fullName>
        <shortName evidence="6">L11 Mtase</shortName>
        <ecNumber evidence="6">2.1.1.-</ecNumber>
    </recommendedName>
</protein>
<dbReference type="CDD" id="cd02440">
    <property type="entry name" value="AdoMet_MTases"/>
    <property type="match status" value="1"/>
</dbReference>
<gene>
    <name evidence="6" type="primary">prmA</name>
    <name evidence="7" type="ORF">FDP25_11520</name>
</gene>
<evidence type="ECO:0000256" key="6">
    <source>
        <dbReference type="HAMAP-Rule" id="MF_00735"/>
    </source>
</evidence>
<keyword evidence="7" id="KW-0687">Ribonucleoprotein</keyword>
<feature type="binding site" evidence="6">
    <location>
        <position position="132"/>
    </location>
    <ligand>
        <name>S-adenosyl-L-methionine</name>
        <dbReference type="ChEBI" id="CHEBI:59789"/>
    </ligand>
</feature>
<name>A0A844D476_9RHOB</name>